<dbReference type="PANTHER" id="PTHR48079">
    <property type="entry name" value="PROTEIN YEEZ"/>
    <property type="match status" value="1"/>
</dbReference>
<dbReference type="InterPro" id="IPR051783">
    <property type="entry name" value="NAD(P)-dependent_oxidoreduct"/>
</dbReference>
<dbReference type="PANTHER" id="PTHR48079:SF6">
    <property type="entry name" value="NAD(P)-BINDING DOMAIN-CONTAINING PROTEIN-RELATED"/>
    <property type="match status" value="1"/>
</dbReference>
<dbReference type="RefSeq" id="WP_221426460.1">
    <property type="nucleotide sequence ID" value="NZ_CP081295.1"/>
</dbReference>
<keyword evidence="3" id="KW-1185">Reference proteome</keyword>
<feature type="domain" description="NAD-dependent epimerase/dehydratase" evidence="1">
    <location>
        <begin position="6"/>
        <end position="232"/>
    </location>
</feature>
<sequence length="336" mass="35426">MSQRRVLITGATGGLGIALVAEALARGHDIVATGRREEAGARIKALGARFVAADLVKPEADLPGLLSGCDSVIHAAALSASWGPEQDFVETNLELTRRLLAAAGSVGVSRFVFVSSPSIFAGFEDWVGIGEDDTPAARPLNAYARTKLAAERLVLAPRDDNLACCAIRPRALVGPGDRVILPRLAELARRPRMPLPRGGQAFIELTDLRDAARAICEAEERAPSLAGRAINISGGQPRAVRDIAVALAGALGTHPRLVSLPLGLARPLASVLEALAHLVASREEPVLTRYTLATLAYSQSFDLEPARRLLGYEPQHDALGTLLKEARSMSAAEVGA</sequence>
<dbReference type="InterPro" id="IPR036291">
    <property type="entry name" value="NAD(P)-bd_dom_sf"/>
</dbReference>
<evidence type="ECO:0000313" key="3">
    <source>
        <dbReference type="Proteomes" id="UP000824281"/>
    </source>
</evidence>
<dbReference type="Pfam" id="PF01370">
    <property type="entry name" value="Epimerase"/>
    <property type="match status" value="1"/>
</dbReference>
<evidence type="ECO:0000259" key="1">
    <source>
        <dbReference type="Pfam" id="PF01370"/>
    </source>
</evidence>
<organism evidence="2 3">
    <name type="scientific">Qipengyuania aurantiaca</name>
    <dbReference type="NCBI Taxonomy" id="2867233"/>
    <lineage>
        <taxon>Bacteria</taxon>
        <taxon>Pseudomonadati</taxon>
        <taxon>Pseudomonadota</taxon>
        <taxon>Alphaproteobacteria</taxon>
        <taxon>Sphingomonadales</taxon>
        <taxon>Erythrobacteraceae</taxon>
        <taxon>Qipengyuania</taxon>
    </lineage>
</organism>
<dbReference type="EMBL" id="CP081295">
    <property type="protein sequence ID" value="QZD91001.1"/>
    <property type="molecule type" value="Genomic_DNA"/>
</dbReference>
<gene>
    <name evidence="2" type="ORF">K3148_06355</name>
</gene>
<dbReference type="Proteomes" id="UP000824281">
    <property type="component" value="Chromosome"/>
</dbReference>
<reference evidence="2 3" key="1">
    <citation type="submission" date="2021-08" db="EMBL/GenBank/DDBJ databases">
        <title>Comparative Genomics Analysis of the Genus Qipengyuania Reveals Extensive Genetic Diversity and Metabolic Versatility, Including the Description of Fifteen Novel Species.</title>
        <authorList>
            <person name="Liu Y."/>
        </authorList>
    </citation>
    <scope>NUCLEOTIDE SEQUENCE [LARGE SCALE GENOMIC DNA]</scope>
    <source>
        <strain evidence="2 3">1NDH13</strain>
    </source>
</reference>
<protein>
    <submittedName>
        <fullName evidence="2">NAD(P)-dependent oxidoreductase</fullName>
    </submittedName>
</protein>
<dbReference type="InterPro" id="IPR001509">
    <property type="entry name" value="Epimerase_deHydtase"/>
</dbReference>
<proteinExistence type="predicted"/>
<name>A0ABX8ZPQ3_9SPHN</name>
<evidence type="ECO:0000313" key="2">
    <source>
        <dbReference type="EMBL" id="QZD91001.1"/>
    </source>
</evidence>
<dbReference type="Gene3D" id="3.40.50.720">
    <property type="entry name" value="NAD(P)-binding Rossmann-like Domain"/>
    <property type="match status" value="1"/>
</dbReference>
<accession>A0ABX8ZPQ3</accession>
<dbReference type="SUPFAM" id="SSF51735">
    <property type="entry name" value="NAD(P)-binding Rossmann-fold domains"/>
    <property type="match status" value="1"/>
</dbReference>